<organism evidence="10 11">
    <name type="scientific">Halonatronomonas betaini</name>
    <dbReference type="NCBI Taxonomy" id="2778430"/>
    <lineage>
        <taxon>Bacteria</taxon>
        <taxon>Bacillati</taxon>
        <taxon>Bacillota</taxon>
        <taxon>Clostridia</taxon>
        <taxon>Halanaerobiales</taxon>
        <taxon>Halarsenatibacteraceae</taxon>
        <taxon>Halonatronomonas</taxon>
    </lineage>
</organism>
<evidence type="ECO:0000256" key="5">
    <source>
        <dbReference type="ARBA" id="ARBA00023002"/>
    </source>
</evidence>
<evidence type="ECO:0000256" key="6">
    <source>
        <dbReference type="ARBA" id="ARBA00023136"/>
    </source>
</evidence>
<dbReference type="GO" id="GO:0008137">
    <property type="term" value="F:NADH dehydrogenase (ubiquinone) activity"/>
    <property type="evidence" value="ECO:0007669"/>
    <property type="project" value="InterPro"/>
</dbReference>
<comment type="caution">
    <text evidence="10">The sequence shown here is derived from an EMBL/GenBank/DDBJ whole genome shotgun (WGS) entry which is preliminary data.</text>
</comment>
<dbReference type="GO" id="GO:0016491">
    <property type="term" value="F:oxidoreductase activity"/>
    <property type="evidence" value="ECO:0007669"/>
    <property type="project" value="UniProtKB-KW"/>
</dbReference>
<dbReference type="PANTHER" id="PTHR42682">
    <property type="entry name" value="HYDROGENASE-4 COMPONENT F"/>
    <property type="match status" value="1"/>
</dbReference>
<dbReference type="Proteomes" id="UP000621436">
    <property type="component" value="Unassembled WGS sequence"/>
</dbReference>
<feature type="transmembrane region" description="Helical" evidence="8">
    <location>
        <begin position="301"/>
        <end position="320"/>
    </location>
</feature>
<dbReference type="GO" id="GO:0005886">
    <property type="term" value="C:plasma membrane"/>
    <property type="evidence" value="ECO:0007669"/>
    <property type="project" value="UniProtKB-SubCell"/>
</dbReference>
<proteinExistence type="predicted"/>
<dbReference type="Pfam" id="PF00361">
    <property type="entry name" value="Proton_antipo_M"/>
    <property type="match status" value="1"/>
</dbReference>
<feature type="transmembrane region" description="Helical" evidence="8">
    <location>
        <begin position="241"/>
        <end position="259"/>
    </location>
</feature>
<protein>
    <recommendedName>
        <fullName evidence="9">NADH:quinone oxidoreductase/Mrp antiporter transmembrane domain-containing protein</fullName>
    </recommendedName>
</protein>
<comment type="subcellular location">
    <subcellularLocation>
        <location evidence="1">Cell membrane</location>
        <topology evidence="1">Multi-pass membrane protein</topology>
    </subcellularLocation>
    <subcellularLocation>
        <location evidence="7">Membrane</location>
        <topology evidence="7">Multi-pass membrane protein</topology>
    </subcellularLocation>
</comment>
<evidence type="ECO:0000313" key="10">
    <source>
        <dbReference type="EMBL" id="MBF8437101.1"/>
    </source>
</evidence>
<reference evidence="10" key="1">
    <citation type="submission" date="2020-11" db="EMBL/GenBank/DDBJ databases">
        <title>Halonatronomonas betainensis gen. nov., sp. nov. a novel haloalkaliphilic representative of the family Halanaerobiacae capable of betaine degradation.</title>
        <authorList>
            <person name="Boltyanskaya Y."/>
            <person name="Kevbrin V."/>
            <person name="Detkova E."/>
            <person name="Grouzdev D.S."/>
            <person name="Koziaeva V."/>
            <person name="Zhilina T."/>
        </authorList>
    </citation>
    <scope>NUCLEOTIDE SEQUENCE</scope>
    <source>
        <strain evidence="10">Z-7014</strain>
    </source>
</reference>
<feature type="transmembrane region" description="Helical" evidence="8">
    <location>
        <begin position="148"/>
        <end position="169"/>
    </location>
</feature>
<dbReference type="PRINTS" id="PR01437">
    <property type="entry name" value="NUOXDRDTASE4"/>
</dbReference>
<sequence length="530" mass="59772">MPSILINPGFILILTGILSIFIKNSKKRFIFSMAGLATSLFILLGLPEGERLLTFVFLDFEIILLEVDAISRNIALVFVIFGAGAFIYSYNLCGKKEFPLINFYLGFSFMILFVGDFISFFVAWEIITISAFFLIYDINDAVRQHTAQYYILMHVFGGLMLLWGIVLHVTETGSILLTVPERGLIFFLISIGVKLAYVGVHTWLPRTYSNIPYHISVILSAFTSKIGVYGLYRLIEMDNMLIAYFGVFNAILGVILAMTHSDIRKILSYHIVSQIGYMIIGIGIGNELGIVGGSFHIINHILYKGLLFVMAGTVIYSFGYENLEDLGGLWKKIPITFVTSLIAALSIAGFPFFNGYLSKTMIKHSTDNQIIYYGMMIAGIGTALSFIKIMYFGFIRKGNNPRMKKKPLFSMRFSMVFIAGIMMVIALLPEQMESLFNISTGINYFSAYEVWNGVQPILIGLALFPILQNTIEPHPEQPIEPDFYCDICNSFIEFDNTVSKIHTGDMVRYVSWVLFALVLLLLNFYVTNLF</sequence>
<dbReference type="RefSeq" id="WP_270454039.1">
    <property type="nucleotide sequence ID" value="NZ_JADPIE010000004.1"/>
</dbReference>
<gene>
    <name evidence="10" type="ORF">I0Q91_08435</name>
</gene>
<feature type="transmembrane region" description="Helical" evidence="8">
    <location>
        <begin position="6"/>
        <end position="22"/>
    </location>
</feature>
<evidence type="ECO:0000256" key="4">
    <source>
        <dbReference type="ARBA" id="ARBA00022989"/>
    </source>
</evidence>
<feature type="transmembrane region" description="Helical" evidence="8">
    <location>
        <begin position="407"/>
        <end position="428"/>
    </location>
</feature>
<dbReference type="InterPro" id="IPR052175">
    <property type="entry name" value="ComplexI-like_HydComp"/>
</dbReference>
<name>A0A931AVY5_9FIRM</name>
<keyword evidence="5" id="KW-0560">Oxidoreductase</keyword>
<feature type="transmembrane region" description="Helical" evidence="8">
    <location>
        <begin position="103"/>
        <end position="136"/>
    </location>
</feature>
<evidence type="ECO:0000256" key="1">
    <source>
        <dbReference type="ARBA" id="ARBA00004651"/>
    </source>
</evidence>
<keyword evidence="11" id="KW-1185">Reference proteome</keyword>
<dbReference type="EMBL" id="JADPIE010000004">
    <property type="protein sequence ID" value="MBF8437101.1"/>
    <property type="molecule type" value="Genomic_DNA"/>
</dbReference>
<accession>A0A931AVY5</accession>
<feature type="transmembrane region" description="Helical" evidence="8">
    <location>
        <begin position="271"/>
        <end position="295"/>
    </location>
</feature>
<feature type="transmembrane region" description="Helical" evidence="8">
    <location>
        <begin position="74"/>
        <end position="91"/>
    </location>
</feature>
<evidence type="ECO:0000256" key="3">
    <source>
        <dbReference type="ARBA" id="ARBA00022692"/>
    </source>
</evidence>
<feature type="transmembrane region" description="Helical" evidence="8">
    <location>
        <begin position="332"/>
        <end position="350"/>
    </location>
</feature>
<feature type="domain" description="NADH:quinone oxidoreductase/Mrp antiporter transmembrane" evidence="9">
    <location>
        <begin position="116"/>
        <end position="383"/>
    </location>
</feature>
<dbReference type="InterPro" id="IPR003918">
    <property type="entry name" value="NADH_UbQ_OxRdtase"/>
</dbReference>
<dbReference type="PANTHER" id="PTHR42682:SF4">
    <property type="entry name" value="NADH-UBIQUINONE_PLASTOQUINONE"/>
    <property type="match status" value="1"/>
</dbReference>
<evidence type="ECO:0000256" key="2">
    <source>
        <dbReference type="ARBA" id="ARBA00022475"/>
    </source>
</evidence>
<keyword evidence="2" id="KW-1003">Cell membrane</keyword>
<evidence type="ECO:0000256" key="7">
    <source>
        <dbReference type="RuleBase" id="RU000320"/>
    </source>
</evidence>
<evidence type="ECO:0000313" key="11">
    <source>
        <dbReference type="Proteomes" id="UP000621436"/>
    </source>
</evidence>
<evidence type="ECO:0000256" key="8">
    <source>
        <dbReference type="SAM" id="Phobius"/>
    </source>
</evidence>
<evidence type="ECO:0000259" key="9">
    <source>
        <dbReference type="Pfam" id="PF00361"/>
    </source>
</evidence>
<feature type="transmembrane region" description="Helical" evidence="8">
    <location>
        <begin position="370"/>
        <end position="395"/>
    </location>
</feature>
<feature type="transmembrane region" description="Helical" evidence="8">
    <location>
        <begin position="509"/>
        <end position="526"/>
    </location>
</feature>
<dbReference type="GO" id="GO:0042773">
    <property type="term" value="P:ATP synthesis coupled electron transport"/>
    <property type="evidence" value="ECO:0007669"/>
    <property type="project" value="InterPro"/>
</dbReference>
<feature type="transmembrane region" description="Helical" evidence="8">
    <location>
        <begin position="211"/>
        <end position="235"/>
    </location>
</feature>
<keyword evidence="6 8" id="KW-0472">Membrane</keyword>
<feature type="transmembrane region" description="Helical" evidence="8">
    <location>
        <begin position="29"/>
        <end position="46"/>
    </location>
</feature>
<dbReference type="InterPro" id="IPR001750">
    <property type="entry name" value="ND/Mrp_TM"/>
</dbReference>
<feature type="transmembrane region" description="Helical" evidence="8">
    <location>
        <begin position="184"/>
        <end position="204"/>
    </location>
</feature>
<keyword evidence="3 7" id="KW-0812">Transmembrane</keyword>
<dbReference type="AlphaFoldDB" id="A0A931AVY5"/>
<keyword evidence="4 8" id="KW-1133">Transmembrane helix</keyword>